<dbReference type="Gene3D" id="1.10.150.110">
    <property type="entry name" value="DNA polymerase beta, N-terminal domain-like"/>
    <property type="match status" value="1"/>
</dbReference>
<dbReference type="Pfam" id="PF14792">
    <property type="entry name" value="DNA_pol_B_palm"/>
    <property type="match status" value="1"/>
</dbReference>
<comment type="cofactor">
    <cofactor evidence="1">
        <name>Mn(2+)</name>
        <dbReference type="ChEBI" id="CHEBI:29035"/>
    </cofactor>
</comment>
<gene>
    <name evidence="15" type="ORF">Q9L58_003534</name>
</gene>
<evidence type="ECO:0000256" key="3">
    <source>
        <dbReference type="ARBA" id="ARBA00016513"/>
    </source>
</evidence>
<evidence type="ECO:0000256" key="6">
    <source>
        <dbReference type="ARBA" id="ARBA00022695"/>
    </source>
</evidence>
<comment type="catalytic activity">
    <reaction evidence="12">
        <text>DNA(n) + a 2'-deoxyribonucleoside 5'-triphosphate = DNA(n+1) + diphosphate</text>
        <dbReference type="Rhea" id="RHEA:22508"/>
        <dbReference type="Rhea" id="RHEA-COMP:17339"/>
        <dbReference type="Rhea" id="RHEA-COMP:17340"/>
        <dbReference type="ChEBI" id="CHEBI:33019"/>
        <dbReference type="ChEBI" id="CHEBI:61560"/>
        <dbReference type="ChEBI" id="CHEBI:173112"/>
        <dbReference type="EC" id="2.7.7.7"/>
    </reaction>
</comment>
<dbReference type="PANTHER" id="PTHR11276:SF28">
    <property type="entry name" value="DNA POLYMERASE LAMBDA"/>
    <property type="match status" value="1"/>
</dbReference>
<dbReference type="InterPro" id="IPR028207">
    <property type="entry name" value="DNA_pol_B_palm_palm"/>
</dbReference>
<dbReference type="InterPro" id="IPR010996">
    <property type="entry name" value="HHH_MUS81"/>
</dbReference>
<keyword evidence="8" id="KW-0227">DNA damage</keyword>
<dbReference type="PANTHER" id="PTHR11276">
    <property type="entry name" value="DNA POLYMERASE TYPE-X FAMILY MEMBER"/>
    <property type="match status" value="1"/>
</dbReference>
<keyword evidence="16" id="KW-1185">Reference proteome</keyword>
<dbReference type="SUPFAM" id="SSF52113">
    <property type="entry name" value="BRCT domain"/>
    <property type="match status" value="1"/>
</dbReference>
<keyword evidence="11" id="KW-0456">Lyase</keyword>
<dbReference type="InterPro" id="IPR036420">
    <property type="entry name" value="BRCT_dom_sf"/>
</dbReference>
<dbReference type="Gene3D" id="1.10.150.20">
    <property type="entry name" value="5' to 3' exonuclease, C-terminal subdomain"/>
    <property type="match status" value="1"/>
</dbReference>
<evidence type="ECO:0000259" key="14">
    <source>
        <dbReference type="PROSITE" id="PS50172"/>
    </source>
</evidence>
<dbReference type="PRINTS" id="PR00870">
    <property type="entry name" value="DNAPOLXBETA"/>
</dbReference>
<dbReference type="Proteomes" id="UP001447188">
    <property type="component" value="Unassembled WGS sequence"/>
</dbReference>
<keyword evidence="7" id="KW-0235">DNA replication</keyword>
<dbReference type="InterPro" id="IPR002008">
    <property type="entry name" value="DNA_pol_X_beta-like"/>
</dbReference>
<name>A0ABR3GNG9_9PEZI</name>
<evidence type="ECO:0000256" key="2">
    <source>
        <dbReference type="ARBA" id="ARBA00012417"/>
    </source>
</evidence>
<evidence type="ECO:0000256" key="1">
    <source>
        <dbReference type="ARBA" id="ARBA00001936"/>
    </source>
</evidence>
<evidence type="ECO:0000256" key="5">
    <source>
        <dbReference type="ARBA" id="ARBA00022679"/>
    </source>
</evidence>
<dbReference type="PROSITE" id="PS50172">
    <property type="entry name" value="BRCT"/>
    <property type="match status" value="1"/>
</dbReference>
<dbReference type="InterPro" id="IPR029398">
    <property type="entry name" value="PolB_thumb"/>
</dbReference>
<evidence type="ECO:0000256" key="9">
    <source>
        <dbReference type="ARBA" id="ARBA00022932"/>
    </source>
</evidence>
<feature type="compositionally biased region" description="Polar residues" evidence="13">
    <location>
        <begin position="253"/>
        <end position="283"/>
    </location>
</feature>
<keyword evidence="6" id="KW-0548">Nucleotidyltransferase</keyword>
<evidence type="ECO:0000256" key="8">
    <source>
        <dbReference type="ARBA" id="ARBA00022763"/>
    </source>
</evidence>
<dbReference type="Gene3D" id="3.40.50.10190">
    <property type="entry name" value="BRCT domain"/>
    <property type="match status" value="1"/>
</dbReference>
<accession>A0ABR3GNG9</accession>
<dbReference type="Gene3D" id="3.30.460.10">
    <property type="entry name" value="Beta Polymerase, domain 2"/>
    <property type="match status" value="1"/>
</dbReference>
<proteinExistence type="predicted"/>
<sequence>MDTWDTDQRTDKERFFDGLYSIPKLDSDDILETSAATLLLATSRDQRGIVARRRPRTSSTKSGAPAIPAITRASTMPTPRSKKMDSVTPTPHASLPLPALPTLRSSPPPDSSRMLSSPVVAGKAKKRKRATKPAPQKKQIFKDLYFYFIPNDLKNSARKFRVQKTDEHGGFCLNEWREKNITHVIVDARLKYGDVLKYLKKKEIPDHIVIVNETFIGDCLDFNRIVNFDQPQYKVPGHVSSSPAPLIQLPGSVTSSAPSLHIDPSSSRGTPHNTQDFSTLHSTQSKESEIPPGETRIIPAAAIPGISSATPEQRLLDMLSSNAQTTPDTYAPALTPTSEQRVLEELSGQLKPAVATTPGAAGPAPPLTSEQKALMGLMGETNRPKDDLDHMIEEALKMGDLPSLDDDDLENKHSADTQDTSEEEESLSRSKRVKLASKRTRAEKAGGWQGTFQCMQKNDGKQGEGNPNLRTIEVLSEMQKYYEMTKDQWRSISYRKAINTLKKQEKKIVFASEAKQLANIGPSLAEKIEEIVRTDRLQKLDYAKLDPTDVALKLFLGIYGVGPSLAHQWVQTGHKTLEDIKTKVKLSESQRIGVDHYEDFNCRIPREEVKRHGDTVMRIAALIDPALELEVLGSYRRGVKDCGDIDIMITKEGADAHWLSGLLDELVEKLFAVGFLKCGLTTFRGRDDGSKWHGASKLLGVPQWRRIDLLVVPWDERGAALLYFTGNDIFNRSMRLLASKKGYGLNQRGLFKDVIRGPRREKLTEGTKVEGRDEKRIFEILGVPYRTPEERIC</sequence>
<evidence type="ECO:0000256" key="7">
    <source>
        <dbReference type="ARBA" id="ARBA00022705"/>
    </source>
</evidence>
<dbReference type="InterPro" id="IPR018944">
    <property type="entry name" value="DNA_pol_lambd_fingers_domain"/>
</dbReference>
<dbReference type="InterPro" id="IPR022312">
    <property type="entry name" value="DNA_pol_X"/>
</dbReference>
<feature type="compositionally biased region" description="Basic residues" evidence="13">
    <location>
        <begin position="429"/>
        <end position="441"/>
    </location>
</feature>
<keyword evidence="9" id="KW-0239">DNA-directed DNA polymerase</keyword>
<dbReference type="Pfam" id="PF14716">
    <property type="entry name" value="HHH_8"/>
    <property type="match status" value="1"/>
</dbReference>
<reference evidence="15 16" key="1">
    <citation type="submission" date="2024-02" db="EMBL/GenBank/DDBJ databases">
        <title>Discinaceae phylogenomics.</title>
        <authorList>
            <person name="Dirks A.C."/>
            <person name="James T.Y."/>
        </authorList>
    </citation>
    <scope>NUCLEOTIDE SEQUENCE [LARGE SCALE GENOMIC DNA]</scope>
    <source>
        <strain evidence="15 16">ACD0624</strain>
    </source>
</reference>
<dbReference type="SMART" id="SM00483">
    <property type="entry name" value="POLXc"/>
    <property type="match status" value="1"/>
</dbReference>
<evidence type="ECO:0000256" key="12">
    <source>
        <dbReference type="ARBA" id="ARBA00049244"/>
    </source>
</evidence>
<keyword evidence="4" id="KW-0237">DNA synthesis</keyword>
<keyword evidence="5" id="KW-0808">Transferase</keyword>
<protein>
    <recommendedName>
        <fullName evidence="3">DNA polymerase lambda</fullName>
        <ecNumber evidence="2">2.7.7.7</ecNumber>
    </recommendedName>
</protein>
<feature type="domain" description="BRCT" evidence="14">
    <location>
        <begin position="136"/>
        <end position="233"/>
    </location>
</feature>
<dbReference type="Pfam" id="PF10391">
    <property type="entry name" value="DNA_pol_lambd_f"/>
    <property type="match status" value="1"/>
</dbReference>
<dbReference type="CDD" id="cd00141">
    <property type="entry name" value="NT_POLXc"/>
    <property type="match status" value="1"/>
</dbReference>
<evidence type="ECO:0000313" key="16">
    <source>
        <dbReference type="Proteomes" id="UP001447188"/>
    </source>
</evidence>
<evidence type="ECO:0000256" key="4">
    <source>
        <dbReference type="ARBA" id="ARBA00022634"/>
    </source>
</evidence>
<evidence type="ECO:0000313" key="15">
    <source>
        <dbReference type="EMBL" id="KAL0637479.1"/>
    </source>
</evidence>
<dbReference type="SUPFAM" id="SSF81301">
    <property type="entry name" value="Nucleotidyltransferase"/>
    <property type="match status" value="1"/>
</dbReference>
<dbReference type="Gene3D" id="3.30.210.10">
    <property type="entry name" value="DNA polymerase, thumb domain"/>
    <property type="match status" value="1"/>
</dbReference>
<dbReference type="InterPro" id="IPR043519">
    <property type="entry name" value="NT_sf"/>
</dbReference>
<dbReference type="InterPro" id="IPR037160">
    <property type="entry name" value="DNA_Pol_thumb_sf"/>
</dbReference>
<dbReference type="InterPro" id="IPR002054">
    <property type="entry name" value="DNA-dir_DNA_pol_X"/>
</dbReference>
<evidence type="ECO:0000256" key="11">
    <source>
        <dbReference type="ARBA" id="ARBA00023239"/>
    </source>
</evidence>
<dbReference type="InterPro" id="IPR027421">
    <property type="entry name" value="DNA_pol_lamdba_lyase_dom_sf"/>
</dbReference>
<dbReference type="EC" id="2.7.7.7" evidence="2"/>
<dbReference type="Pfam" id="PF14791">
    <property type="entry name" value="DNA_pol_B_thumb"/>
    <property type="match status" value="1"/>
</dbReference>
<dbReference type="PRINTS" id="PR00869">
    <property type="entry name" value="DNAPOLX"/>
</dbReference>
<comment type="caution">
    <text evidence="15">The sequence shown here is derived from an EMBL/GenBank/DDBJ whole genome shotgun (WGS) entry which is preliminary data.</text>
</comment>
<evidence type="ECO:0000256" key="13">
    <source>
        <dbReference type="SAM" id="MobiDB-lite"/>
    </source>
</evidence>
<dbReference type="EMBL" id="JBBBZM010000034">
    <property type="protein sequence ID" value="KAL0637479.1"/>
    <property type="molecule type" value="Genomic_DNA"/>
</dbReference>
<dbReference type="SUPFAM" id="SSF81585">
    <property type="entry name" value="PsbU/PolX domain-like"/>
    <property type="match status" value="1"/>
</dbReference>
<organism evidence="15 16">
    <name type="scientific">Discina gigas</name>
    <dbReference type="NCBI Taxonomy" id="1032678"/>
    <lineage>
        <taxon>Eukaryota</taxon>
        <taxon>Fungi</taxon>
        <taxon>Dikarya</taxon>
        <taxon>Ascomycota</taxon>
        <taxon>Pezizomycotina</taxon>
        <taxon>Pezizomycetes</taxon>
        <taxon>Pezizales</taxon>
        <taxon>Discinaceae</taxon>
        <taxon>Discina</taxon>
    </lineage>
</organism>
<feature type="region of interest" description="Disordered" evidence="13">
    <location>
        <begin position="75"/>
        <end position="134"/>
    </location>
</feature>
<dbReference type="InterPro" id="IPR001357">
    <property type="entry name" value="BRCT_dom"/>
</dbReference>
<evidence type="ECO:0000256" key="10">
    <source>
        <dbReference type="ARBA" id="ARBA00023204"/>
    </source>
</evidence>
<dbReference type="SUPFAM" id="SSF47802">
    <property type="entry name" value="DNA polymerase beta, N-terminal domain-like"/>
    <property type="match status" value="1"/>
</dbReference>
<feature type="region of interest" description="Disordered" evidence="13">
    <location>
        <begin position="253"/>
        <end position="293"/>
    </location>
</feature>
<feature type="region of interest" description="Disordered" evidence="13">
    <location>
        <begin position="401"/>
        <end position="442"/>
    </location>
</feature>
<keyword evidence="10" id="KW-0234">DNA repair</keyword>